<keyword evidence="1" id="KW-0472">Membrane</keyword>
<accession>A0A8J7SMK6</accession>
<evidence type="ECO:0000313" key="3">
    <source>
        <dbReference type="Proteomes" id="UP000624703"/>
    </source>
</evidence>
<keyword evidence="3" id="KW-1185">Reference proteome</keyword>
<sequence>MNSDQKRSRGNEPFGDRSRKARLRGFKQAGSITNELTSQVRYSRRAGLSHFPHNGLAALLLIVAVVLRVVIMLAFSSPSSVDLGGVYLVLSMLSALAWIWGCVHLAIHFGLNGVWGLLGIFFIFGLAVILWAARQKPRWDLEQHMQAHLARYGGGDPNSLY</sequence>
<keyword evidence="1" id="KW-1133">Transmembrane helix</keyword>
<feature type="transmembrane region" description="Helical" evidence="1">
    <location>
        <begin position="113"/>
        <end position="133"/>
    </location>
</feature>
<gene>
    <name evidence="2" type="ORF">JIN82_13290</name>
</gene>
<protein>
    <submittedName>
        <fullName evidence="2">Uncharacterized protein</fullName>
    </submittedName>
</protein>
<organism evidence="2 3">
    <name type="scientific">Persicirhabdus sediminis</name>
    <dbReference type="NCBI Taxonomy" id="454144"/>
    <lineage>
        <taxon>Bacteria</taxon>
        <taxon>Pseudomonadati</taxon>
        <taxon>Verrucomicrobiota</taxon>
        <taxon>Verrucomicrobiia</taxon>
        <taxon>Verrucomicrobiales</taxon>
        <taxon>Verrucomicrobiaceae</taxon>
        <taxon>Persicirhabdus</taxon>
    </lineage>
</organism>
<dbReference type="EMBL" id="JAENIM010000043">
    <property type="protein sequence ID" value="MBK1792130.1"/>
    <property type="molecule type" value="Genomic_DNA"/>
</dbReference>
<name>A0A8J7SMK6_9BACT</name>
<comment type="caution">
    <text evidence="2">The sequence shown here is derived from an EMBL/GenBank/DDBJ whole genome shotgun (WGS) entry which is preliminary data.</text>
</comment>
<dbReference type="Proteomes" id="UP000624703">
    <property type="component" value="Unassembled WGS sequence"/>
</dbReference>
<reference evidence="2" key="1">
    <citation type="submission" date="2021-01" db="EMBL/GenBank/DDBJ databases">
        <title>Modified the classification status of verrucomicrobia.</title>
        <authorList>
            <person name="Feng X."/>
        </authorList>
    </citation>
    <scope>NUCLEOTIDE SEQUENCE</scope>
    <source>
        <strain evidence="2">_KCTC 22039</strain>
    </source>
</reference>
<keyword evidence="1" id="KW-0812">Transmembrane</keyword>
<feature type="transmembrane region" description="Helical" evidence="1">
    <location>
        <begin position="87"/>
        <end position="107"/>
    </location>
</feature>
<proteinExistence type="predicted"/>
<feature type="transmembrane region" description="Helical" evidence="1">
    <location>
        <begin position="55"/>
        <end position="75"/>
    </location>
</feature>
<evidence type="ECO:0000313" key="2">
    <source>
        <dbReference type="EMBL" id="MBK1792130.1"/>
    </source>
</evidence>
<evidence type="ECO:0000256" key="1">
    <source>
        <dbReference type="SAM" id="Phobius"/>
    </source>
</evidence>
<dbReference type="AlphaFoldDB" id="A0A8J7SMK6"/>